<comment type="caution">
    <text evidence="1">The sequence shown here is derived from an EMBL/GenBank/DDBJ whole genome shotgun (WGS) entry which is preliminary data.</text>
</comment>
<keyword evidence="2" id="KW-1185">Reference proteome</keyword>
<accession>C0EE12</accession>
<reference evidence="1 2" key="1">
    <citation type="submission" date="2009-01" db="EMBL/GenBank/DDBJ databases">
        <authorList>
            <person name="Fulton L."/>
            <person name="Clifton S."/>
            <person name="Fulton B."/>
            <person name="Xu J."/>
            <person name="Minx P."/>
            <person name="Pepin K.H."/>
            <person name="Johnson M."/>
            <person name="Bhonagiri V."/>
            <person name="Nash W.E."/>
            <person name="Mardis E.R."/>
            <person name="Wilson R.K."/>
        </authorList>
    </citation>
    <scope>NUCLEOTIDE SEQUENCE [LARGE SCALE GENOMIC DNA]</scope>
    <source>
        <strain evidence="1 2">DSM 5476</strain>
    </source>
</reference>
<sequence>MSNQYPFQGSASTVPSGVCANHSFTSGLDLVKNPPAVLAKKKL</sequence>
<name>C0EE12_9FIRM</name>
<evidence type="ECO:0000313" key="2">
    <source>
        <dbReference type="Proteomes" id="UP000003340"/>
    </source>
</evidence>
<evidence type="ECO:0000313" key="1">
    <source>
        <dbReference type="EMBL" id="EEG30360.1"/>
    </source>
</evidence>
<dbReference type="HOGENOM" id="CLU_3231832_0_0_9"/>
<dbReference type="AlphaFoldDB" id="C0EE12"/>
<dbReference type="EMBL" id="ACEC01000066">
    <property type="protein sequence ID" value="EEG30360.1"/>
    <property type="molecule type" value="Genomic_DNA"/>
</dbReference>
<proteinExistence type="predicted"/>
<protein>
    <submittedName>
        <fullName evidence="1">Uncharacterized protein</fullName>
    </submittedName>
</protein>
<reference evidence="1 2" key="2">
    <citation type="submission" date="2009-02" db="EMBL/GenBank/DDBJ databases">
        <title>Draft genome sequence of Clostridium methylpentosum (DSM 5476).</title>
        <authorList>
            <person name="Sudarsanam P."/>
            <person name="Ley R."/>
            <person name="Guruge J."/>
            <person name="Turnbaugh P.J."/>
            <person name="Mahowald M."/>
            <person name="Liep D."/>
            <person name="Gordon J."/>
        </authorList>
    </citation>
    <scope>NUCLEOTIDE SEQUENCE [LARGE SCALE GENOMIC DNA]</scope>
    <source>
        <strain evidence="1 2">DSM 5476</strain>
    </source>
</reference>
<dbReference type="Proteomes" id="UP000003340">
    <property type="component" value="Unassembled WGS sequence"/>
</dbReference>
<organism evidence="1 2">
    <name type="scientific">[Clostridium] methylpentosum DSM 5476</name>
    <dbReference type="NCBI Taxonomy" id="537013"/>
    <lineage>
        <taxon>Bacteria</taxon>
        <taxon>Bacillati</taxon>
        <taxon>Bacillota</taxon>
        <taxon>Clostridia</taxon>
        <taxon>Eubacteriales</taxon>
        <taxon>Oscillospiraceae</taxon>
        <taxon>Oscillospiraceae incertae sedis</taxon>
    </lineage>
</organism>
<gene>
    <name evidence="1" type="ORF">CLOSTMETH_02091</name>
</gene>